<keyword evidence="6 10" id="KW-0051">Antiviral defense</keyword>
<evidence type="ECO:0000256" key="10">
    <source>
        <dbReference type="HAMAP-Rule" id="MF_01470"/>
    </source>
</evidence>
<keyword evidence="4 10" id="KW-0378">Hydrolase</keyword>
<evidence type="ECO:0000256" key="2">
    <source>
        <dbReference type="ARBA" id="ARBA00022723"/>
    </source>
</evidence>
<dbReference type="NCBIfam" id="TIGR03639">
    <property type="entry name" value="cas1_NMENI"/>
    <property type="match status" value="1"/>
</dbReference>
<dbReference type="InterPro" id="IPR042211">
    <property type="entry name" value="CRISPR-assoc_Cas1_N"/>
</dbReference>
<dbReference type="InterPro" id="IPR002729">
    <property type="entry name" value="CRISPR-assoc_Cas1"/>
</dbReference>
<dbReference type="InterPro" id="IPR019855">
    <property type="entry name" value="CRISPR-assoc_Cas1_NMENI"/>
</dbReference>
<dbReference type="HAMAP" id="MF_01470">
    <property type="entry name" value="Cas1"/>
    <property type="match status" value="1"/>
</dbReference>
<dbReference type="GO" id="GO:0004519">
    <property type="term" value="F:endonuclease activity"/>
    <property type="evidence" value="ECO:0007669"/>
    <property type="project" value="UniProtKB-KW"/>
</dbReference>
<dbReference type="RefSeq" id="WP_197332302.1">
    <property type="nucleotide sequence ID" value="NZ_CP046729.1"/>
</dbReference>
<evidence type="ECO:0000313" key="11">
    <source>
        <dbReference type="EMBL" id="QUP53279.1"/>
    </source>
</evidence>
<evidence type="ECO:0000256" key="6">
    <source>
        <dbReference type="ARBA" id="ARBA00023118"/>
    </source>
</evidence>
<dbReference type="Gene3D" id="3.100.10.20">
    <property type="entry name" value="CRISPR-associated endonuclease Cas1, N-terminal domain"/>
    <property type="match status" value="1"/>
</dbReference>
<evidence type="ECO:0000256" key="7">
    <source>
        <dbReference type="ARBA" id="ARBA00023125"/>
    </source>
</evidence>
<evidence type="ECO:0000256" key="1">
    <source>
        <dbReference type="ARBA" id="ARBA00022722"/>
    </source>
</evidence>
<evidence type="ECO:0000256" key="9">
    <source>
        <dbReference type="ARBA" id="ARBA00038592"/>
    </source>
</evidence>
<comment type="subunit">
    <text evidence="9 10">Homodimer, forms a heterotetramer with a Cas2 homodimer.</text>
</comment>
<dbReference type="PANTHER" id="PTHR34353:SF2">
    <property type="entry name" value="CRISPR-ASSOCIATED ENDONUCLEASE CAS1 1"/>
    <property type="match status" value="1"/>
</dbReference>
<organism evidence="11 12">
    <name type="scientific">Ralstonia syzygii</name>
    <dbReference type="NCBI Taxonomy" id="28097"/>
    <lineage>
        <taxon>Bacteria</taxon>
        <taxon>Pseudomonadati</taxon>
        <taxon>Pseudomonadota</taxon>
        <taxon>Betaproteobacteria</taxon>
        <taxon>Burkholderiales</taxon>
        <taxon>Burkholderiaceae</taxon>
        <taxon>Ralstonia</taxon>
        <taxon>Ralstonia solanacearum species complex</taxon>
    </lineage>
</organism>
<keyword evidence="5 10" id="KW-0460">Magnesium</keyword>
<keyword evidence="12" id="KW-1185">Reference proteome</keyword>
<dbReference type="NCBIfam" id="TIGR00287">
    <property type="entry name" value="cas1"/>
    <property type="match status" value="1"/>
</dbReference>
<evidence type="ECO:0000256" key="4">
    <source>
        <dbReference type="ARBA" id="ARBA00022801"/>
    </source>
</evidence>
<comment type="function">
    <text evidence="10">CRISPR (clustered regularly interspaced short palindromic repeat), is an adaptive immune system that provides protection against mobile genetic elements (viruses, transposable elements and conjugative plasmids). CRISPR clusters contain spacers, sequences complementary to antecedent mobile elements, and target invading nucleic acids. CRISPR clusters are transcribed and processed into CRISPR RNA (crRNA). Acts as a dsDNA endonuclease. Involved in the integration of spacer DNA into the CRISPR cassette.</text>
</comment>
<accession>A0ABX7ZDX4</accession>
<dbReference type="EMBL" id="CP046729">
    <property type="protein sequence ID" value="QUP53279.1"/>
    <property type="molecule type" value="Genomic_DNA"/>
</dbReference>
<feature type="binding site" evidence="10">
    <location>
        <position position="205"/>
    </location>
    <ligand>
        <name>Mn(2+)</name>
        <dbReference type="ChEBI" id="CHEBI:29035"/>
    </ligand>
</feature>
<keyword evidence="3 10" id="KW-0255">Endonuclease</keyword>
<feature type="binding site" evidence="10">
    <location>
        <position position="220"/>
    </location>
    <ligand>
        <name>Mn(2+)</name>
        <dbReference type="ChEBI" id="CHEBI:29035"/>
    </ligand>
</feature>
<feature type="binding site" evidence="10">
    <location>
        <position position="148"/>
    </location>
    <ligand>
        <name>Mn(2+)</name>
        <dbReference type="ChEBI" id="CHEBI:29035"/>
    </ligand>
</feature>
<dbReference type="Gene3D" id="1.20.120.920">
    <property type="entry name" value="CRISPR-associated endonuclease Cas1, C-terminal domain"/>
    <property type="match status" value="1"/>
</dbReference>
<dbReference type="Proteomes" id="UP000677898">
    <property type="component" value="Chromosome"/>
</dbReference>
<evidence type="ECO:0000313" key="12">
    <source>
        <dbReference type="Proteomes" id="UP000677898"/>
    </source>
</evidence>
<sequence length="307" mass="33732">MIGRIVEIATNNRYLGLDRGFMVVKSADEEVGRVPLDDLAAVIIAAHGITHSSNLLVALAERGVPFVLTAANMQPVAMLWSVDGNYQQAGRMEAQLGASLPQNKRLWQQVVRSKLQMQAVVLESVGVPSAPLSALVSKVRSGDPENYEAQGARRYWVLLFGDTFRRDRQQEGINTLLNYGYTVLRAATARAVIAAGLHPSVGLHHSNTQNAMRLVDDLMEPFRPLIDLQVHACWRAGDIALDRETKKRLADVMYLDMPSPQGITPVMGAVQRLCTSLAQLYLGERKELELPLCPTPIDLAAMFVPLA</sequence>
<comment type="cofactor">
    <cofactor evidence="10">
        <name>Mg(2+)</name>
        <dbReference type="ChEBI" id="CHEBI:18420"/>
    </cofactor>
    <cofactor evidence="10">
        <name>Mn(2+)</name>
        <dbReference type="ChEBI" id="CHEBI:29035"/>
    </cofactor>
</comment>
<dbReference type="InterPro" id="IPR050646">
    <property type="entry name" value="Cas1"/>
</dbReference>
<dbReference type="Pfam" id="PF01867">
    <property type="entry name" value="Cas_Cas1"/>
    <property type="match status" value="1"/>
</dbReference>
<evidence type="ECO:0000256" key="3">
    <source>
        <dbReference type="ARBA" id="ARBA00022759"/>
    </source>
</evidence>
<gene>
    <name evidence="10 11" type="primary">cas1</name>
    <name evidence="11" type="ORF">GO998_05595</name>
</gene>
<reference evidence="11 12" key="1">
    <citation type="journal article" date="2021" name="Phytopathology">
        <title>Complete genome sequence of Ralstonia syzygii subsp. indonesiensis strain LLRS-1, isolated from wilted tobacco in China.</title>
        <authorList>
            <person name="Lu C.H."/>
            <person name="Li J.Y."/>
            <person name="Mi M.G."/>
            <person name="Lin Z.L."/>
            <person name="Jiang N."/>
            <person name="Gai X."/>
            <person name="Ma J.H."/>
            <person name="Lei L.P."/>
            <person name="Xia Z.Y."/>
        </authorList>
    </citation>
    <scope>NUCLEOTIDE SEQUENCE [LARGE SCALE GENOMIC DNA]</scope>
    <source>
        <strain evidence="11 12">LLRS-1</strain>
    </source>
</reference>
<keyword evidence="8 10" id="KW-0464">Manganese</keyword>
<dbReference type="InterPro" id="IPR042206">
    <property type="entry name" value="CRISPR-assoc_Cas1_C"/>
</dbReference>
<proteinExistence type="inferred from homology"/>
<protein>
    <recommendedName>
        <fullName evidence="10">CRISPR-associated endonuclease Cas1</fullName>
        <ecNumber evidence="10">3.1.-.-</ecNumber>
    </recommendedName>
</protein>
<comment type="similarity">
    <text evidence="10">Belongs to the CRISPR-associated endonuclease Cas1 family.</text>
</comment>
<name>A0ABX7ZDX4_9RALS</name>
<keyword evidence="1 10" id="KW-0540">Nuclease</keyword>
<evidence type="ECO:0000256" key="5">
    <source>
        <dbReference type="ARBA" id="ARBA00022842"/>
    </source>
</evidence>
<dbReference type="EC" id="3.1.-.-" evidence="10"/>
<evidence type="ECO:0000256" key="8">
    <source>
        <dbReference type="ARBA" id="ARBA00023211"/>
    </source>
</evidence>
<keyword evidence="2 10" id="KW-0479">Metal-binding</keyword>
<keyword evidence="7 10" id="KW-0238">DNA-binding</keyword>
<dbReference type="PANTHER" id="PTHR34353">
    <property type="entry name" value="CRISPR-ASSOCIATED ENDONUCLEASE CAS1 1"/>
    <property type="match status" value="1"/>
</dbReference>